<evidence type="ECO:0000256" key="1">
    <source>
        <dbReference type="ARBA" id="ARBA00022737"/>
    </source>
</evidence>
<sequence>MSKSSPPHSIIDIPKNGLFLYIADRIPTPLSLRPLDAAWDPSLATEDGDESCWTPLQLAARSGDADKVAQILTSSPSAVNDPPCGYYGQTALQAACLQGHEDVVKLLLSTSADIHFAGGNNFQRNALQIACDQGNQTIVEMLLEAGAKINTPLSDNSPAPHRSPPKLAKTTTVVTRYNGRTALQAAIERGHLQIATRLLDLGAEVNAPPSPTGGCTALQAAAHGGFTAMMQLLLHHGALVNQPAARYKGFTALQGACLTGNLEAVDILIKAGANIYAFGGLYGEGTALHAAAENGHGEIIKKLVEAGADINSYHIRRWQTPIQGAAAGGHTDVVQLLRSMGAAGKTGGGGFLFPRI</sequence>
<organism evidence="4 5">
    <name type="scientific">Cladobotryum mycophilum</name>
    <dbReference type="NCBI Taxonomy" id="491253"/>
    <lineage>
        <taxon>Eukaryota</taxon>
        <taxon>Fungi</taxon>
        <taxon>Dikarya</taxon>
        <taxon>Ascomycota</taxon>
        <taxon>Pezizomycotina</taxon>
        <taxon>Sordariomycetes</taxon>
        <taxon>Hypocreomycetidae</taxon>
        <taxon>Hypocreales</taxon>
        <taxon>Hypocreaceae</taxon>
        <taxon>Cladobotryum</taxon>
    </lineage>
</organism>
<evidence type="ECO:0000256" key="3">
    <source>
        <dbReference type="PROSITE-ProRule" id="PRU00023"/>
    </source>
</evidence>
<keyword evidence="5" id="KW-1185">Reference proteome</keyword>
<dbReference type="Gene3D" id="1.25.40.20">
    <property type="entry name" value="Ankyrin repeat-containing domain"/>
    <property type="match status" value="3"/>
</dbReference>
<evidence type="ECO:0000313" key="5">
    <source>
        <dbReference type="Proteomes" id="UP001338125"/>
    </source>
</evidence>
<comment type="caution">
    <text evidence="4">The sequence shown here is derived from an EMBL/GenBank/DDBJ whole genome shotgun (WGS) entry which is preliminary data.</text>
</comment>
<dbReference type="PROSITE" id="PS50088">
    <property type="entry name" value="ANK_REPEAT"/>
    <property type="match status" value="6"/>
</dbReference>
<feature type="repeat" description="ANK" evidence="3">
    <location>
        <begin position="283"/>
        <end position="315"/>
    </location>
</feature>
<keyword evidence="1" id="KW-0677">Repeat</keyword>
<dbReference type="PANTHER" id="PTHR24123:SF138">
    <property type="entry name" value="NACHT DOMAIN-CONTAINING PROTEIN"/>
    <property type="match status" value="1"/>
</dbReference>
<accession>A0ABR0SBT0</accession>
<dbReference type="PANTHER" id="PTHR24123">
    <property type="entry name" value="ANKYRIN REPEAT-CONTAINING"/>
    <property type="match status" value="1"/>
</dbReference>
<dbReference type="SUPFAM" id="SSF48403">
    <property type="entry name" value="Ankyrin repeat"/>
    <property type="match status" value="1"/>
</dbReference>
<dbReference type="PRINTS" id="PR01415">
    <property type="entry name" value="ANKYRIN"/>
</dbReference>
<keyword evidence="2 3" id="KW-0040">ANK repeat</keyword>
<feature type="repeat" description="ANK" evidence="3">
    <location>
        <begin position="213"/>
        <end position="245"/>
    </location>
</feature>
<protein>
    <submittedName>
        <fullName evidence="4">Ankyrin repeat and KH domain-containing protein 1</fullName>
    </submittedName>
</protein>
<evidence type="ECO:0000256" key="2">
    <source>
        <dbReference type="ARBA" id="ARBA00023043"/>
    </source>
</evidence>
<dbReference type="Proteomes" id="UP001338125">
    <property type="component" value="Unassembled WGS sequence"/>
</dbReference>
<name>A0ABR0SBT0_9HYPO</name>
<feature type="repeat" description="ANK" evidence="3">
    <location>
        <begin position="122"/>
        <end position="154"/>
    </location>
</feature>
<dbReference type="EMBL" id="JAVFKD010000014">
    <property type="protein sequence ID" value="KAK5989632.1"/>
    <property type="molecule type" value="Genomic_DNA"/>
</dbReference>
<reference evidence="4 5" key="1">
    <citation type="submission" date="2024-01" db="EMBL/GenBank/DDBJ databases">
        <title>Complete genome of Cladobotryum mycophilum ATHUM6906.</title>
        <authorList>
            <person name="Christinaki A.C."/>
            <person name="Myridakis A.I."/>
            <person name="Kouvelis V.N."/>
        </authorList>
    </citation>
    <scope>NUCLEOTIDE SEQUENCE [LARGE SCALE GENOMIC DNA]</scope>
    <source>
        <strain evidence="4 5">ATHUM6906</strain>
    </source>
</reference>
<feature type="repeat" description="ANK" evidence="3">
    <location>
        <begin position="178"/>
        <end position="210"/>
    </location>
</feature>
<dbReference type="Pfam" id="PF12796">
    <property type="entry name" value="Ank_2"/>
    <property type="match status" value="3"/>
</dbReference>
<dbReference type="InterPro" id="IPR036770">
    <property type="entry name" value="Ankyrin_rpt-contain_sf"/>
</dbReference>
<dbReference type="InterPro" id="IPR051165">
    <property type="entry name" value="Multifunctional_ANK_Repeat"/>
</dbReference>
<dbReference type="SMART" id="SM00248">
    <property type="entry name" value="ANK"/>
    <property type="match status" value="8"/>
</dbReference>
<feature type="repeat" description="ANK" evidence="3">
    <location>
        <begin position="87"/>
        <end position="119"/>
    </location>
</feature>
<proteinExistence type="predicted"/>
<dbReference type="Pfam" id="PF00023">
    <property type="entry name" value="Ank"/>
    <property type="match status" value="1"/>
</dbReference>
<gene>
    <name evidence="4" type="ORF">PT974_07886</name>
</gene>
<dbReference type="InterPro" id="IPR002110">
    <property type="entry name" value="Ankyrin_rpt"/>
</dbReference>
<evidence type="ECO:0000313" key="4">
    <source>
        <dbReference type="EMBL" id="KAK5989632.1"/>
    </source>
</evidence>
<feature type="repeat" description="ANK" evidence="3">
    <location>
        <begin position="248"/>
        <end position="280"/>
    </location>
</feature>
<dbReference type="PROSITE" id="PS50297">
    <property type="entry name" value="ANK_REP_REGION"/>
    <property type="match status" value="5"/>
</dbReference>